<dbReference type="Gene3D" id="1.10.10.10">
    <property type="entry name" value="Winged helix-like DNA-binding domain superfamily/Winged helix DNA-binding domain"/>
    <property type="match status" value="1"/>
</dbReference>
<evidence type="ECO:0000259" key="4">
    <source>
        <dbReference type="PROSITE" id="PS50949"/>
    </source>
</evidence>
<evidence type="ECO:0000256" key="2">
    <source>
        <dbReference type="ARBA" id="ARBA00023125"/>
    </source>
</evidence>
<keyword evidence="6" id="KW-1185">Reference proteome</keyword>
<dbReference type="SUPFAM" id="SSF48008">
    <property type="entry name" value="GntR ligand-binding domain-like"/>
    <property type="match status" value="1"/>
</dbReference>
<dbReference type="PANTHER" id="PTHR43537">
    <property type="entry name" value="TRANSCRIPTIONAL REGULATOR, GNTR FAMILY"/>
    <property type="match status" value="1"/>
</dbReference>
<protein>
    <submittedName>
        <fullName evidence="5">GntR family transcriptional regulator</fullName>
    </submittedName>
</protein>
<proteinExistence type="predicted"/>
<dbReference type="InterPro" id="IPR011711">
    <property type="entry name" value="GntR_C"/>
</dbReference>
<evidence type="ECO:0000313" key="6">
    <source>
        <dbReference type="Proteomes" id="UP001432000"/>
    </source>
</evidence>
<evidence type="ECO:0000256" key="3">
    <source>
        <dbReference type="ARBA" id="ARBA00023163"/>
    </source>
</evidence>
<feature type="domain" description="HTH gntR-type" evidence="4">
    <location>
        <begin position="11"/>
        <end position="78"/>
    </location>
</feature>
<dbReference type="Pfam" id="PF07729">
    <property type="entry name" value="FCD"/>
    <property type="match status" value="1"/>
</dbReference>
<dbReference type="PANTHER" id="PTHR43537:SF20">
    <property type="entry name" value="HTH-TYPE TRANSCRIPTIONAL REPRESSOR GLAR"/>
    <property type="match status" value="1"/>
</dbReference>
<dbReference type="SUPFAM" id="SSF46785">
    <property type="entry name" value="Winged helix' DNA-binding domain"/>
    <property type="match status" value="1"/>
</dbReference>
<keyword evidence="2" id="KW-0238">DNA-binding</keyword>
<sequence>MTTQLPLAADRSRTTRVYEAIRGDILAGRVPPGSRLGFAGLVETYESSIGAIREALNRLLEQGLVTTEPKRGFRVMAISTDDLRDLTTARCEIEVLALRYAVRQGDTQWEANVIAAHHMLERADQFEPRDPRRFGDEWVAAHTRFHEALLGGCRNTRILSCATTLRDSAELYRMWSAPQHDRSRDIEGEHRDIMAAAVGRDEAHAAELLTRHIQRTTDALLVGQQNASG</sequence>
<reference evidence="5 6" key="1">
    <citation type="submission" date="2024-03" db="EMBL/GenBank/DDBJ databases">
        <title>Natural products discovery in diverse microorganisms through a two-stage MS feature dereplication strategy.</title>
        <authorList>
            <person name="Zhang R."/>
        </authorList>
    </citation>
    <scope>NUCLEOTIDE SEQUENCE [LARGE SCALE GENOMIC DNA]</scope>
    <source>
        <strain evidence="5 6">18930</strain>
    </source>
</reference>
<accession>A0ABZ2PP52</accession>
<dbReference type="InterPro" id="IPR000524">
    <property type="entry name" value="Tscrpt_reg_HTH_GntR"/>
</dbReference>
<dbReference type="PROSITE" id="PS50949">
    <property type="entry name" value="HTH_GNTR"/>
    <property type="match status" value="1"/>
</dbReference>
<dbReference type="InterPro" id="IPR036388">
    <property type="entry name" value="WH-like_DNA-bd_sf"/>
</dbReference>
<dbReference type="SMART" id="SM00895">
    <property type="entry name" value="FCD"/>
    <property type="match status" value="1"/>
</dbReference>
<evidence type="ECO:0000256" key="1">
    <source>
        <dbReference type="ARBA" id="ARBA00023015"/>
    </source>
</evidence>
<dbReference type="RefSeq" id="WP_338892207.1">
    <property type="nucleotide sequence ID" value="NZ_CP147846.1"/>
</dbReference>
<dbReference type="Proteomes" id="UP001432000">
    <property type="component" value="Chromosome"/>
</dbReference>
<dbReference type="InterPro" id="IPR008920">
    <property type="entry name" value="TF_FadR/GntR_C"/>
</dbReference>
<dbReference type="Gene3D" id="1.20.120.530">
    <property type="entry name" value="GntR ligand-binding domain-like"/>
    <property type="match status" value="1"/>
</dbReference>
<organism evidence="5 6">
    <name type="scientific">Rhodococcus sovatensis</name>
    <dbReference type="NCBI Taxonomy" id="1805840"/>
    <lineage>
        <taxon>Bacteria</taxon>
        <taxon>Bacillati</taxon>
        <taxon>Actinomycetota</taxon>
        <taxon>Actinomycetes</taxon>
        <taxon>Mycobacteriales</taxon>
        <taxon>Nocardiaceae</taxon>
        <taxon>Rhodococcus</taxon>
    </lineage>
</organism>
<gene>
    <name evidence="5" type="ORF">WDS16_09290</name>
</gene>
<dbReference type="InterPro" id="IPR036390">
    <property type="entry name" value="WH_DNA-bd_sf"/>
</dbReference>
<name>A0ABZ2PP52_9NOCA</name>
<keyword evidence="1" id="KW-0805">Transcription regulation</keyword>
<dbReference type="SMART" id="SM00345">
    <property type="entry name" value="HTH_GNTR"/>
    <property type="match status" value="1"/>
</dbReference>
<evidence type="ECO:0000313" key="5">
    <source>
        <dbReference type="EMBL" id="WXG70662.1"/>
    </source>
</evidence>
<dbReference type="EMBL" id="CP147846">
    <property type="protein sequence ID" value="WXG70662.1"/>
    <property type="molecule type" value="Genomic_DNA"/>
</dbReference>
<dbReference type="Pfam" id="PF00392">
    <property type="entry name" value="GntR"/>
    <property type="match status" value="1"/>
</dbReference>
<keyword evidence="3" id="KW-0804">Transcription</keyword>